<keyword evidence="2 5" id="KW-0732">Signal</keyword>
<dbReference type="CDD" id="cd01143">
    <property type="entry name" value="YvrC"/>
    <property type="match status" value="1"/>
</dbReference>
<evidence type="ECO:0000256" key="2">
    <source>
        <dbReference type="ARBA" id="ARBA00022729"/>
    </source>
</evidence>
<feature type="compositionally biased region" description="Basic and acidic residues" evidence="4">
    <location>
        <begin position="36"/>
        <end position="45"/>
    </location>
</feature>
<protein>
    <submittedName>
        <fullName evidence="7">ABC transporter substrate-binding protein</fullName>
    </submittedName>
</protein>
<feature type="signal peptide" evidence="5">
    <location>
        <begin position="1"/>
        <end position="19"/>
    </location>
</feature>
<evidence type="ECO:0000313" key="7">
    <source>
        <dbReference type="EMBL" id="MFD2682127.1"/>
    </source>
</evidence>
<evidence type="ECO:0000256" key="4">
    <source>
        <dbReference type="SAM" id="MobiDB-lite"/>
    </source>
</evidence>
<sequence length="326" mass="35989">MKKFYSLFLTLLLVLGVLAGCGQSEDGTKDTGTSGEKTEQADGNKESAFPLTITDAVDEEVVIEKQPEKIISLVPSNTEIAYELGLGEKIVGVSDNDNYPEEVTEKEKVGGMEFNVEKVISLSPDLVLAHESGVSYAKEGFKQLREAGIPVFVVKEATNFDETFETIETIGKITGTTKDAEEIVTTMKEDLDAIKEKVASVTEKKKVYVEVSPAPEIFTTGKNTFMDQMLTTINAENAVSDQEGWVQMDQEAVIALNPDVIITTYGFYTENPKQQIMSRDGWQDMKALKEEQIYDVHSDLVTRTGPRLIEGVEEIAKAVYPEVFAE</sequence>
<comment type="caution">
    <text evidence="7">The sequence shown here is derived from an EMBL/GenBank/DDBJ whole genome shotgun (WGS) entry which is preliminary data.</text>
</comment>
<dbReference type="PANTHER" id="PTHR30535">
    <property type="entry name" value="VITAMIN B12-BINDING PROTEIN"/>
    <property type="match status" value="1"/>
</dbReference>
<dbReference type="RefSeq" id="WP_377936839.1">
    <property type="nucleotide sequence ID" value="NZ_JBHUMF010000031.1"/>
</dbReference>
<feature type="domain" description="Fe/B12 periplasmic-binding" evidence="6">
    <location>
        <begin position="69"/>
        <end position="323"/>
    </location>
</feature>
<dbReference type="PANTHER" id="PTHR30535:SF34">
    <property type="entry name" value="MOLYBDATE-BINDING PROTEIN MOLA"/>
    <property type="match status" value="1"/>
</dbReference>
<evidence type="ECO:0000259" key="6">
    <source>
        <dbReference type="PROSITE" id="PS50983"/>
    </source>
</evidence>
<organism evidence="7 8">
    <name type="scientific">Bacillus seohaeanensis</name>
    <dbReference type="NCBI Taxonomy" id="284580"/>
    <lineage>
        <taxon>Bacteria</taxon>
        <taxon>Bacillati</taxon>
        <taxon>Bacillota</taxon>
        <taxon>Bacilli</taxon>
        <taxon>Bacillales</taxon>
        <taxon>Bacillaceae</taxon>
        <taxon>Bacillus</taxon>
    </lineage>
</organism>
<dbReference type="EMBL" id="JBHUMF010000031">
    <property type="protein sequence ID" value="MFD2682127.1"/>
    <property type="molecule type" value="Genomic_DNA"/>
</dbReference>
<dbReference type="Pfam" id="PF01497">
    <property type="entry name" value="Peripla_BP_2"/>
    <property type="match status" value="1"/>
</dbReference>
<dbReference type="SUPFAM" id="SSF53807">
    <property type="entry name" value="Helical backbone' metal receptor"/>
    <property type="match status" value="1"/>
</dbReference>
<keyword evidence="8" id="KW-1185">Reference proteome</keyword>
<dbReference type="PROSITE" id="PS50983">
    <property type="entry name" value="FE_B12_PBP"/>
    <property type="match status" value="1"/>
</dbReference>
<evidence type="ECO:0000256" key="1">
    <source>
        <dbReference type="ARBA" id="ARBA00008814"/>
    </source>
</evidence>
<evidence type="ECO:0000313" key="8">
    <source>
        <dbReference type="Proteomes" id="UP001597506"/>
    </source>
</evidence>
<dbReference type="NCBIfam" id="NF038402">
    <property type="entry name" value="TroA_like"/>
    <property type="match status" value="1"/>
</dbReference>
<dbReference type="Proteomes" id="UP001597506">
    <property type="component" value="Unassembled WGS sequence"/>
</dbReference>
<proteinExistence type="inferred from homology"/>
<gene>
    <name evidence="7" type="ORF">ACFSUL_15415</name>
</gene>
<dbReference type="PROSITE" id="PS51257">
    <property type="entry name" value="PROKAR_LIPOPROTEIN"/>
    <property type="match status" value="1"/>
</dbReference>
<evidence type="ECO:0000256" key="3">
    <source>
        <dbReference type="SAM" id="Coils"/>
    </source>
</evidence>
<accession>A0ABW5RUI0</accession>
<dbReference type="InterPro" id="IPR002491">
    <property type="entry name" value="ABC_transptr_periplasmic_BD"/>
</dbReference>
<keyword evidence="3" id="KW-0175">Coiled coil</keyword>
<feature type="coiled-coil region" evidence="3">
    <location>
        <begin position="177"/>
        <end position="204"/>
    </location>
</feature>
<dbReference type="InterPro" id="IPR050902">
    <property type="entry name" value="ABC_Transporter_SBP"/>
</dbReference>
<feature type="chain" id="PRO_5045537251" evidence="5">
    <location>
        <begin position="20"/>
        <end position="326"/>
    </location>
</feature>
<name>A0ABW5RUI0_9BACI</name>
<reference evidence="8" key="1">
    <citation type="journal article" date="2019" name="Int. J. Syst. Evol. Microbiol.">
        <title>The Global Catalogue of Microorganisms (GCM) 10K type strain sequencing project: providing services to taxonomists for standard genome sequencing and annotation.</title>
        <authorList>
            <consortium name="The Broad Institute Genomics Platform"/>
            <consortium name="The Broad Institute Genome Sequencing Center for Infectious Disease"/>
            <person name="Wu L."/>
            <person name="Ma J."/>
        </authorList>
    </citation>
    <scope>NUCLEOTIDE SEQUENCE [LARGE SCALE GENOMIC DNA]</scope>
    <source>
        <strain evidence="8">KCTC 3913</strain>
    </source>
</reference>
<evidence type="ECO:0000256" key="5">
    <source>
        <dbReference type="SAM" id="SignalP"/>
    </source>
</evidence>
<feature type="region of interest" description="Disordered" evidence="4">
    <location>
        <begin position="24"/>
        <end position="46"/>
    </location>
</feature>
<dbReference type="InterPro" id="IPR054828">
    <property type="entry name" value="Vit_B12_bind_prot"/>
</dbReference>
<dbReference type="Gene3D" id="3.40.50.1980">
    <property type="entry name" value="Nitrogenase molybdenum iron protein domain"/>
    <property type="match status" value="2"/>
</dbReference>
<comment type="similarity">
    <text evidence="1">Belongs to the bacterial solute-binding protein 8 family.</text>
</comment>